<dbReference type="PROSITE" id="PS50931">
    <property type="entry name" value="HTH_LYSR"/>
    <property type="match status" value="1"/>
</dbReference>
<feature type="domain" description="HTH lysR-type" evidence="5">
    <location>
        <begin position="9"/>
        <end position="58"/>
    </location>
</feature>
<dbReference type="PRINTS" id="PR00039">
    <property type="entry name" value="HTHLYSR"/>
</dbReference>
<dbReference type="PANTHER" id="PTHR30579:SF2">
    <property type="entry name" value="HTH-TYPE TRANSCRIPTIONAL REGULATOR ARGP"/>
    <property type="match status" value="1"/>
</dbReference>
<dbReference type="NCBIfam" id="NF002964">
    <property type="entry name" value="PRK03635.1"/>
    <property type="match status" value="1"/>
</dbReference>
<evidence type="ECO:0000256" key="3">
    <source>
        <dbReference type="ARBA" id="ARBA00023125"/>
    </source>
</evidence>
<comment type="similarity">
    <text evidence="1">Belongs to the LysR transcriptional regulatory family.</text>
</comment>
<comment type="caution">
    <text evidence="6">The sequence shown here is derived from an EMBL/GenBank/DDBJ whole genome shotgun (WGS) entry which is preliminary data.</text>
</comment>
<organism evidence="6 7">
    <name type="scientific">Acinetobacter genomosp. 33YU</name>
    <dbReference type="NCBI Taxonomy" id="1675530"/>
    <lineage>
        <taxon>Bacteria</taxon>
        <taxon>Pseudomonadati</taxon>
        <taxon>Pseudomonadota</taxon>
        <taxon>Gammaproteobacteria</taxon>
        <taxon>Moraxellales</taxon>
        <taxon>Moraxellaceae</taxon>
        <taxon>Acinetobacter</taxon>
    </lineage>
</organism>
<keyword evidence="4" id="KW-0804">Transcription</keyword>
<name>A0A1V2URF1_9GAMM</name>
<evidence type="ECO:0000259" key="5">
    <source>
        <dbReference type="PROSITE" id="PS50931"/>
    </source>
</evidence>
<dbReference type="EMBL" id="LFZS01000019">
    <property type="protein sequence ID" value="ONN52565.1"/>
    <property type="molecule type" value="Genomic_DNA"/>
</dbReference>
<keyword evidence="7" id="KW-1185">Reference proteome</keyword>
<dbReference type="Gene3D" id="3.40.190.290">
    <property type="match status" value="1"/>
</dbReference>
<proteinExistence type="inferred from homology"/>
<dbReference type="GO" id="GO:0003677">
    <property type="term" value="F:DNA binding"/>
    <property type="evidence" value="ECO:0007669"/>
    <property type="project" value="UniProtKB-KW"/>
</dbReference>
<evidence type="ECO:0000256" key="2">
    <source>
        <dbReference type="ARBA" id="ARBA00023015"/>
    </source>
</evidence>
<evidence type="ECO:0000256" key="1">
    <source>
        <dbReference type="ARBA" id="ARBA00009437"/>
    </source>
</evidence>
<protein>
    <submittedName>
        <fullName evidence="6">Chromosome replication initiation inhibitor protein</fullName>
    </submittedName>
</protein>
<dbReference type="SUPFAM" id="SSF53850">
    <property type="entry name" value="Periplasmic binding protein-like II"/>
    <property type="match status" value="1"/>
</dbReference>
<keyword evidence="3" id="KW-0238">DNA-binding</keyword>
<sequence length="300" mass="33727">MLDKIKCDAFSAVVETGSFEKAGKKLCVSQSAISQRVRLLEERLGNVLLVRERPCKPTPFGAELFAYLQRVSLLENVFLKSVIDNNKFKPLPIAASIGTFESLLFPILAKYCLSEAITIDVKIDTLCNTIELLKRGEVQACITSESEIIRGCTSVYLGNMVYCLVASENFINKWFKNGINRENLRLAPLVLFNENERIYFDFLESNFGLKKSMIPFHIIPSTDSYISGLACDMGYGIMPICKINQDLSNQGIKEISKEYRIKIPLYWHQLSYLSPAVSIMNDIIIKHSTTILATVGNEDA</sequence>
<evidence type="ECO:0000313" key="6">
    <source>
        <dbReference type="EMBL" id="ONN52565.1"/>
    </source>
</evidence>
<dbReference type="InterPro" id="IPR050176">
    <property type="entry name" value="LTTR"/>
</dbReference>
<dbReference type="Pfam" id="PF03466">
    <property type="entry name" value="LysR_substrate"/>
    <property type="match status" value="1"/>
</dbReference>
<evidence type="ECO:0000256" key="4">
    <source>
        <dbReference type="ARBA" id="ARBA00023163"/>
    </source>
</evidence>
<dbReference type="GO" id="GO:0003700">
    <property type="term" value="F:DNA-binding transcription factor activity"/>
    <property type="evidence" value="ECO:0007669"/>
    <property type="project" value="InterPro"/>
</dbReference>
<dbReference type="AlphaFoldDB" id="A0A1V2URF1"/>
<dbReference type="InterPro" id="IPR000847">
    <property type="entry name" value="LysR_HTH_N"/>
</dbReference>
<reference evidence="6 7" key="1">
    <citation type="submission" date="2015-07" db="EMBL/GenBank/DDBJ databases">
        <title>Acinetobacter yuneri, a novel member of Acinetobacter calcoaceticus-Acinetobacter baumannii complex isolated from clinical specimen.</title>
        <authorList>
            <person name="Yu Y."/>
        </authorList>
    </citation>
    <scope>NUCLEOTIDE SEQUENCE [LARGE SCALE GENOMIC DNA]</scope>
    <source>
        <strain evidence="6 7">A362</strain>
    </source>
</reference>
<dbReference type="PANTHER" id="PTHR30579">
    <property type="entry name" value="TRANSCRIPTIONAL REGULATOR"/>
    <property type="match status" value="1"/>
</dbReference>
<dbReference type="Pfam" id="PF00126">
    <property type="entry name" value="HTH_1"/>
    <property type="match status" value="1"/>
</dbReference>
<dbReference type="InterPro" id="IPR036390">
    <property type="entry name" value="WH_DNA-bd_sf"/>
</dbReference>
<accession>A0A1V2URF1</accession>
<dbReference type="InterPro" id="IPR005119">
    <property type="entry name" value="LysR_subst-bd"/>
</dbReference>
<dbReference type="Proteomes" id="UP000189376">
    <property type="component" value="Unassembled WGS sequence"/>
</dbReference>
<gene>
    <name evidence="6" type="ORF">AC058_16345</name>
</gene>
<evidence type="ECO:0000313" key="7">
    <source>
        <dbReference type="Proteomes" id="UP000189376"/>
    </source>
</evidence>
<dbReference type="RefSeq" id="WP_068936180.1">
    <property type="nucleotide sequence ID" value="NZ_LFZS01000019.1"/>
</dbReference>
<dbReference type="SUPFAM" id="SSF46785">
    <property type="entry name" value="Winged helix' DNA-binding domain"/>
    <property type="match status" value="1"/>
</dbReference>
<keyword evidence="2" id="KW-0805">Transcription regulation</keyword>
<dbReference type="InterPro" id="IPR036388">
    <property type="entry name" value="WH-like_DNA-bd_sf"/>
</dbReference>
<dbReference type="Gene3D" id="1.10.10.10">
    <property type="entry name" value="Winged helix-like DNA-binding domain superfamily/Winged helix DNA-binding domain"/>
    <property type="match status" value="1"/>
</dbReference>